<proteinExistence type="predicted"/>
<keyword evidence="2" id="KW-1185">Reference proteome</keyword>
<dbReference type="EMBL" id="REGN01007298">
    <property type="protein sequence ID" value="RNA06743.1"/>
    <property type="molecule type" value="Genomic_DNA"/>
</dbReference>
<evidence type="ECO:0000313" key="2">
    <source>
        <dbReference type="Proteomes" id="UP000276133"/>
    </source>
</evidence>
<reference evidence="1 2" key="1">
    <citation type="journal article" date="2018" name="Sci. Rep.">
        <title>Genomic signatures of local adaptation to the degree of environmental predictability in rotifers.</title>
        <authorList>
            <person name="Franch-Gras L."/>
            <person name="Hahn C."/>
            <person name="Garcia-Roger E.M."/>
            <person name="Carmona M.J."/>
            <person name="Serra M."/>
            <person name="Gomez A."/>
        </authorList>
    </citation>
    <scope>NUCLEOTIDE SEQUENCE [LARGE SCALE GENOMIC DNA]</scope>
    <source>
        <strain evidence="1">HYR1</strain>
    </source>
</reference>
<organism evidence="1 2">
    <name type="scientific">Brachionus plicatilis</name>
    <name type="common">Marine rotifer</name>
    <name type="synonym">Brachionus muelleri</name>
    <dbReference type="NCBI Taxonomy" id="10195"/>
    <lineage>
        <taxon>Eukaryota</taxon>
        <taxon>Metazoa</taxon>
        <taxon>Spiralia</taxon>
        <taxon>Gnathifera</taxon>
        <taxon>Rotifera</taxon>
        <taxon>Eurotatoria</taxon>
        <taxon>Monogononta</taxon>
        <taxon>Pseudotrocha</taxon>
        <taxon>Ploima</taxon>
        <taxon>Brachionidae</taxon>
        <taxon>Brachionus</taxon>
    </lineage>
</organism>
<evidence type="ECO:0000313" key="1">
    <source>
        <dbReference type="EMBL" id="RNA06743.1"/>
    </source>
</evidence>
<accession>A0A3M7Q5Y6</accession>
<dbReference type="Proteomes" id="UP000276133">
    <property type="component" value="Unassembled WGS sequence"/>
</dbReference>
<sequence>MKKKTKIKIVLTIDCIKDTLLNPSTIEKVSNVVGDSYGTILATLGRKKAEFKIGETTIQSTTKNRALNSGNL</sequence>
<comment type="caution">
    <text evidence="1">The sequence shown here is derived from an EMBL/GenBank/DDBJ whole genome shotgun (WGS) entry which is preliminary data.</text>
</comment>
<name>A0A3M7Q5Y6_BRAPC</name>
<protein>
    <submittedName>
        <fullName evidence="1">Uncharacterized protein</fullName>
    </submittedName>
</protein>
<gene>
    <name evidence="1" type="ORF">BpHYR1_023448</name>
</gene>
<dbReference type="AlphaFoldDB" id="A0A3M7Q5Y6"/>